<dbReference type="InterPro" id="IPR029787">
    <property type="entry name" value="Nucleotide_cyclase"/>
</dbReference>
<dbReference type="EMBL" id="PJRS01000041">
    <property type="protein sequence ID" value="PLR21931.1"/>
    <property type="molecule type" value="Genomic_DNA"/>
</dbReference>
<dbReference type="AlphaFoldDB" id="A0A2N5D7A1"/>
<feature type="transmembrane region" description="Helical" evidence="1">
    <location>
        <begin position="195"/>
        <end position="214"/>
    </location>
</feature>
<dbReference type="SUPFAM" id="SSF55073">
    <property type="entry name" value="Nucleotide cyclase"/>
    <property type="match status" value="1"/>
</dbReference>
<comment type="caution">
    <text evidence="3">The sequence shown here is derived from an EMBL/GenBank/DDBJ whole genome shotgun (WGS) entry which is preliminary data.</text>
</comment>
<dbReference type="FunFam" id="3.30.70.270:FF:000001">
    <property type="entry name" value="Diguanylate cyclase domain protein"/>
    <property type="match status" value="1"/>
</dbReference>
<dbReference type="SMART" id="SM00267">
    <property type="entry name" value="GGDEF"/>
    <property type="match status" value="1"/>
</dbReference>
<dbReference type="InterPro" id="IPR043128">
    <property type="entry name" value="Rev_trsase/Diguanyl_cyclase"/>
</dbReference>
<feature type="transmembrane region" description="Helical" evidence="1">
    <location>
        <begin position="12"/>
        <end position="33"/>
    </location>
</feature>
<dbReference type="NCBIfam" id="TIGR00254">
    <property type="entry name" value="GGDEF"/>
    <property type="match status" value="1"/>
</dbReference>
<evidence type="ECO:0000313" key="3">
    <source>
        <dbReference type="EMBL" id="PLR21931.1"/>
    </source>
</evidence>
<keyword evidence="4" id="KW-1185">Reference proteome</keyword>
<dbReference type="PANTHER" id="PTHR46663">
    <property type="entry name" value="DIGUANYLATE CYCLASE DGCT-RELATED"/>
    <property type="match status" value="1"/>
</dbReference>
<gene>
    <name evidence="3" type="ORF">SGCZBJ_20415</name>
</gene>
<sequence length="402" mass="42888">MQNGVTERTILAPLALILVAAILTVPLALLLASREVDQMADARLGAMVGEMFSSHLDDVTDDLARELLAKADAHGGAVQPEIPPSFATLARRLADAPAIDAYQGELQWYGGAPVVAVVVRHPASGKILIGAAPLDRESLKASFADRLGLDDFRLERIRRRDDGRTHAEVVWQDRRDGATISWVKEHAGKSLLRRLAPLIGGLVVVITLGGALLIGRARRLAHRVVDARAQAEHLALHDPLTGLANRALFLQNLNLALARNGRGLGAVGVFMVDLDRFKAVNDTLGHQAGDDLIVETSRRLSANCRASDTVARFGGDEFAILASAPSEAGLHQLAERLVGALQDEVQVRGGTARLSGSVGLASLGETPLAADELLRRADLALYQAKHSGRARHSAYATQKSEA</sequence>
<dbReference type="CDD" id="cd01949">
    <property type="entry name" value="GGDEF"/>
    <property type="match status" value="1"/>
</dbReference>
<dbReference type="InterPro" id="IPR052163">
    <property type="entry name" value="DGC-Regulatory_Protein"/>
</dbReference>
<proteinExistence type="predicted"/>
<organism evidence="3 4">
    <name type="scientific">Caulobacter zeae</name>
    <dbReference type="NCBI Taxonomy" id="2055137"/>
    <lineage>
        <taxon>Bacteria</taxon>
        <taxon>Pseudomonadati</taxon>
        <taxon>Pseudomonadota</taxon>
        <taxon>Alphaproteobacteria</taxon>
        <taxon>Caulobacterales</taxon>
        <taxon>Caulobacteraceae</taxon>
        <taxon>Caulobacter</taxon>
    </lineage>
</organism>
<accession>A0A2N5D7A1</accession>
<dbReference type="Proteomes" id="UP000234479">
    <property type="component" value="Unassembled WGS sequence"/>
</dbReference>
<feature type="domain" description="GGDEF" evidence="2">
    <location>
        <begin position="265"/>
        <end position="397"/>
    </location>
</feature>
<dbReference type="PANTHER" id="PTHR46663:SF4">
    <property type="entry name" value="DIGUANYLATE CYCLASE DGCT-RELATED"/>
    <property type="match status" value="1"/>
</dbReference>
<evidence type="ECO:0000313" key="4">
    <source>
        <dbReference type="Proteomes" id="UP000234479"/>
    </source>
</evidence>
<dbReference type="GO" id="GO:0003824">
    <property type="term" value="F:catalytic activity"/>
    <property type="evidence" value="ECO:0007669"/>
    <property type="project" value="UniProtKB-ARBA"/>
</dbReference>
<evidence type="ECO:0000259" key="2">
    <source>
        <dbReference type="PROSITE" id="PS50887"/>
    </source>
</evidence>
<dbReference type="OrthoDB" id="9812260at2"/>
<evidence type="ECO:0000256" key="1">
    <source>
        <dbReference type="SAM" id="Phobius"/>
    </source>
</evidence>
<dbReference type="InterPro" id="IPR000160">
    <property type="entry name" value="GGDEF_dom"/>
</dbReference>
<keyword evidence="1" id="KW-1133">Transmembrane helix</keyword>
<dbReference type="RefSeq" id="WP_101719763.1">
    <property type="nucleotide sequence ID" value="NZ_PJRS01000041.1"/>
</dbReference>
<dbReference type="PROSITE" id="PS50887">
    <property type="entry name" value="GGDEF"/>
    <property type="match status" value="1"/>
</dbReference>
<dbReference type="Pfam" id="PF00990">
    <property type="entry name" value="GGDEF"/>
    <property type="match status" value="1"/>
</dbReference>
<reference evidence="3 4" key="1">
    <citation type="submission" date="2017-12" db="EMBL/GenBank/DDBJ databases">
        <title>The genome sequence of Caulobacter sp. 410.</title>
        <authorList>
            <person name="Gao J."/>
            <person name="Mao X."/>
            <person name="Sun J."/>
        </authorList>
    </citation>
    <scope>NUCLEOTIDE SEQUENCE [LARGE SCALE GENOMIC DNA]</scope>
    <source>
        <strain evidence="3 4">410</strain>
    </source>
</reference>
<protein>
    <recommendedName>
        <fullName evidence="2">GGDEF domain-containing protein</fullName>
    </recommendedName>
</protein>
<keyword evidence="1" id="KW-0472">Membrane</keyword>
<dbReference type="Gene3D" id="3.30.70.270">
    <property type="match status" value="1"/>
</dbReference>
<keyword evidence="1" id="KW-0812">Transmembrane</keyword>
<name>A0A2N5D7A1_9CAUL</name>